<dbReference type="Pfam" id="PF10213">
    <property type="entry name" value="MRP-S28"/>
    <property type="match status" value="1"/>
</dbReference>
<sequence length="286" mass="31106">MAGGTGVTVATRTNAIKAALGMHVRALSVSASLLARRRMPAGAADQVSSGPDDVALRPLTGKWEVDGLHRYELDLLETADWTTRLLRDLSSYQHTPTTKSITTHSATAHQTNTTTTAAPKTASNSTGHRRGHSLGLAIRTSRSFDFELEKIASNGDPSVHPVVLQVLFDKLSPLLPSAQAKHKFLVLAAENYDGSAILTFSSNPANESQRSLSFIQRRLLLLATLRNLINEANKTDENFDDIPINLRRIKKSTRVLSFPKEWKQPKSKNTPAPSSSPLPDLTLASL</sequence>
<organism evidence="3 4">
    <name type="scientific">Physocladia obscura</name>
    <dbReference type="NCBI Taxonomy" id="109957"/>
    <lineage>
        <taxon>Eukaryota</taxon>
        <taxon>Fungi</taxon>
        <taxon>Fungi incertae sedis</taxon>
        <taxon>Chytridiomycota</taxon>
        <taxon>Chytridiomycota incertae sedis</taxon>
        <taxon>Chytridiomycetes</taxon>
        <taxon>Chytridiales</taxon>
        <taxon>Chytriomycetaceae</taxon>
        <taxon>Physocladia</taxon>
    </lineage>
</organism>
<evidence type="ECO:0000256" key="1">
    <source>
        <dbReference type="SAM" id="MobiDB-lite"/>
    </source>
</evidence>
<name>A0AAD5T9P7_9FUNG</name>
<dbReference type="InterPro" id="IPR019349">
    <property type="entry name" value="Ribosomal_mS35_mit"/>
</dbReference>
<protein>
    <recommendedName>
        <fullName evidence="2">Small ribosomal subunit protein mS35 mitochondrial conserved domain-containing protein</fullName>
    </recommendedName>
</protein>
<evidence type="ECO:0000313" key="4">
    <source>
        <dbReference type="Proteomes" id="UP001211907"/>
    </source>
</evidence>
<evidence type="ECO:0000313" key="3">
    <source>
        <dbReference type="EMBL" id="KAJ3135194.1"/>
    </source>
</evidence>
<dbReference type="EMBL" id="JADGJH010000172">
    <property type="protein sequence ID" value="KAJ3135194.1"/>
    <property type="molecule type" value="Genomic_DNA"/>
</dbReference>
<proteinExistence type="predicted"/>
<dbReference type="Proteomes" id="UP001211907">
    <property type="component" value="Unassembled WGS sequence"/>
</dbReference>
<evidence type="ECO:0000259" key="2">
    <source>
        <dbReference type="Pfam" id="PF10213"/>
    </source>
</evidence>
<feature type="region of interest" description="Disordered" evidence="1">
    <location>
        <begin position="94"/>
        <end position="132"/>
    </location>
</feature>
<feature type="compositionally biased region" description="Low complexity" evidence="1">
    <location>
        <begin position="102"/>
        <end position="126"/>
    </location>
</feature>
<gene>
    <name evidence="3" type="ORF">HK100_003009</name>
</gene>
<feature type="region of interest" description="Disordered" evidence="1">
    <location>
        <begin position="257"/>
        <end position="286"/>
    </location>
</feature>
<feature type="domain" description="Small ribosomal subunit protein mS35 mitochondrial conserved" evidence="2">
    <location>
        <begin position="143"/>
        <end position="263"/>
    </location>
</feature>
<reference evidence="3" key="1">
    <citation type="submission" date="2020-05" db="EMBL/GenBank/DDBJ databases">
        <title>Phylogenomic resolution of chytrid fungi.</title>
        <authorList>
            <person name="Stajich J.E."/>
            <person name="Amses K."/>
            <person name="Simmons R."/>
            <person name="Seto K."/>
            <person name="Myers J."/>
            <person name="Bonds A."/>
            <person name="Quandt C.A."/>
            <person name="Barry K."/>
            <person name="Liu P."/>
            <person name="Grigoriev I."/>
            <person name="Longcore J.E."/>
            <person name="James T.Y."/>
        </authorList>
    </citation>
    <scope>NUCLEOTIDE SEQUENCE</scope>
    <source>
        <strain evidence="3">JEL0513</strain>
    </source>
</reference>
<feature type="compositionally biased region" description="Polar residues" evidence="1">
    <location>
        <begin position="267"/>
        <end position="277"/>
    </location>
</feature>
<keyword evidence="4" id="KW-1185">Reference proteome</keyword>
<accession>A0AAD5T9P7</accession>
<dbReference type="AlphaFoldDB" id="A0AAD5T9P7"/>
<comment type="caution">
    <text evidence="3">The sequence shown here is derived from an EMBL/GenBank/DDBJ whole genome shotgun (WGS) entry which is preliminary data.</text>
</comment>